<comment type="caution">
    <text evidence="1">The sequence shown here is derived from an EMBL/GenBank/DDBJ whole genome shotgun (WGS) entry which is preliminary data.</text>
</comment>
<dbReference type="AlphaFoldDB" id="A0A2T8HNH7"/>
<sequence length="109" mass="12076">MASVKEVLKASMGYKFPDATVTLILEEHGLAPDAPRESSNIDQTKSMDLSRAALLDFLITLPKSVRELDYQITQQDADALSDMRRRILAKWGIIEPVGDSGFVDLSNTH</sequence>
<name>A0A2T8HNH7_9SPHI</name>
<dbReference type="OrthoDB" id="713552at2"/>
<reference evidence="1 2" key="1">
    <citation type="submission" date="2018-04" db="EMBL/GenBank/DDBJ databases">
        <title>Sphingobacterium cortibacter sp. nov.</title>
        <authorList>
            <person name="Li Y."/>
        </authorList>
    </citation>
    <scope>NUCLEOTIDE SEQUENCE [LARGE SCALE GENOMIC DNA]</scope>
    <source>
        <strain evidence="1 2">2c-3</strain>
    </source>
</reference>
<gene>
    <name evidence="1" type="ORF">DC487_05255</name>
</gene>
<dbReference type="EMBL" id="QDKG01000001">
    <property type="protein sequence ID" value="PVH27004.1"/>
    <property type="molecule type" value="Genomic_DNA"/>
</dbReference>
<proteinExistence type="predicted"/>
<protein>
    <submittedName>
        <fullName evidence="1">Uncharacterized protein</fullName>
    </submittedName>
</protein>
<keyword evidence="2" id="KW-1185">Reference proteome</keyword>
<accession>A0A2T8HNH7</accession>
<organism evidence="1 2">
    <name type="scientific">Sphingobacterium corticibacter</name>
    <dbReference type="NCBI Taxonomy" id="2171749"/>
    <lineage>
        <taxon>Bacteria</taxon>
        <taxon>Pseudomonadati</taxon>
        <taxon>Bacteroidota</taxon>
        <taxon>Sphingobacteriia</taxon>
        <taxon>Sphingobacteriales</taxon>
        <taxon>Sphingobacteriaceae</taxon>
        <taxon>Sphingobacterium</taxon>
    </lineage>
</organism>
<evidence type="ECO:0000313" key="2">
    <source>
        <dbReference type="Proteomes" id="UP000245627"/>
    </source>
</evidence>
<evidence type="ECO:0000313" key="1">
    <source>
        <dbReference type="EMBL" id="PVH27004.1"/>
    </source>
</evidence>
<dbReference type="RefSeq" id="WP_116774859.1">
    <property type="nucleotide sequence ID" value="NZ_QDKG01000001.1"/>
</dbReference>
<dbReference type="Proteomes" id="UP000245627">
    <property type="component" value="Unassembled WGS sequence"/>
</dbReference>